<accession>A0ABN8MQD0</accession>
<dbReference type="InterPro" id="IPR000742">
    <property type="entry name" value="EGF"/>
</dbReference>
<evidence type="ECO:0000313" key="8">
    <source>
        <dbReference type="Proteomes" id="UP001159427"/>
    </source>
</evidence>
<evidence type="ECO:0000259" key="4">
    <source>
        <dbReference type="PROSITE" id="PS50026"/>
    </source>
</evidence>
<feature type="disulfide bond" evidence="2">
    <location>
        <begin position="164"/>
        <end position="173"/>
    </location>
</feature>
<dbReference type="InterPro" id="IPR018378">
    <property type="entry name" value="C-type_lectin_CS"/>
</dbReference>
<evidence type="ECO:0000256" key="2">
    <source>
        <dbReference type="PROSITE-ProRule" id="PRU00076"/>
    </source>
</evidence>
<dbReference type="PROSITE" id="PS50026">
    <property type="entry name" value="EGF_3"/>
    <property type="match status" value="1"/>
</dbReference>
<dbReference type="InterPro" id="IPR001304">
    <property type="entry name" value="C-type_lectin-like"/>
</dbReference>
<gene>
    <name evidence="7" type="ORF">PEVE_00038882</name>
</gene>
<dbReference type="InterPro" id="IPR016186">
    <property type="entry name" value="C-type_lectin-like/link_sf"/>
</dbReference>
<dbReference type="CDD" id="cd00054">
    <property type="entry name" value="EGF_CA"/>
    <property type="match status" value="1"/>
</dbReference>
<dbReference type="PROSITE" id="PS50041">
    <property type="entry name" value="C_TYPE_LECTIN_2"/>
    <property type="match status" value="1"/>
</dbReference>
<dbReference type="Gene3D" id="3.10.100.10">
    <property type="entry name" value="Mannose-Binding Protein A, subunit A"/>
    <property type="match status" value="1"/>
</dbReference>
<keyword evidence="1 2" id="KW-1015">Disulfide bond</keyword>
<feature type="chain" id="PRO_5045160400" description="C-type lectin" evidence="3">
    <location>
        <begin position="31"/>
        <end position="309"/>
    </location>
</feature>
<protein>
    <recommendedName>
        <fullName evidence="9">C-type lectin</fullName>
    </recommendedName>
</protein>
<evidence type="ECO:0008006" key="9">
    <source>
        <dbReference type="Google" id="ProtNLM"/>
    </source>
</evidence>
<dbReference type="Gene3D" id="2.10.25.10">
    <property type="entry name" value="Laminin"/>
    <property type="match status" value="1"/>
</dbReference>
<keyword evidence="8" id="KW-1185">Reference proteome</keyword>
<comment type="caution">
    <text evidence="7">The sequence shown here is derived from an EMBL/GenBank/DDBJ whole genome shotgun (WGS) entry which is preliminary data.</text>
</comment>
<dbReference type="Proteomes" id="UP001159427">
    <property type="component" value="Unassembled WGS sequence"/>
</dbReference>
<evidence type="ECO:0000259" key="6">
    <source>
        <dbReference type="PROSITE" id="PS50948"/>
    </source>
</evidence>
<evidence type="ECO:0000313" key="7">
    <source>
        <dbReference type="EMBL" id="CAH3031474.1"/>
    </source>
</evidence>
<dbReference type="CDD" id="cd00037">
    <property type="entry name" value="CLECT"/>
    <property type="match status" value="1"/>
</dbReference>
<dbReference type="PROSITE" id="PS00022">
    <property type="entry name" value="EGF_1"/>
    <property type="match status" value="1"/>
</dbReference>
<feature type="domain" description="C-type lectin" evidence="5">
    <location>
        <begin position="186"/>
        <end position="304"/>
    </location>
</feature>
<dbReference type="PANTHER" id="PTHR22803">
    <property type="entry name" value="MANNOSE, PHOSPHOLIPASE, LECTIN RECEPTOR RELATED"/>
    <property type="match status" value="1"/>
</dbReference>
<dbReference type="InterPro" id="IPR016187">
    <property type="entry name" value="CTDL_fold"/>
</dbReference>
<reference evidence="7 8" key="1">
    <citation type="submission" date="2022-05" db="EMBL/GenBank/DDBJ databases">
        <authorList>
            <consortium name="Genoscope - CEA"/>
            <person name="William W."/>
        </authorList>
    </citation>
    <scope>NUCLEOTIDE SEQUENCE [LARGE SCALE GENOMIC DNA]</scope>
</reference>
<feature type="domain" description="EGF-like" evidence="4">
    <location>
        <begin position="138"/>
        <end position="174"/>
    </location>
</feature>
<name>A0ABN8MQD0_9CNID</name>
<evidence type="ECO:0000259" key="5">
    <source>
        <dbReference type="PROSITE" id="PS50041"/>
    </source>
</evidence>
<sequence length="309" mass="35098">MPINPPRQYVFLLAVEVSLHLLQIMRLASTGDACMTGAYYFTRGKDMVENHIIRGHVIANLTAPEPLFCFKACRLECRCISFNFKQSAHQDNCQLNEENRYTNFGALDFAEGWQYYDLVIDYSIRPNVPAVDCQNGCCESNPCLNGGTCHETCDVIGKRFNCECGPHSYGKLCEAKTCTTPDWFYFNNSCFKVFTEEVSWFEARKSCTTIGSNLISIHSTEENTFVHQEKSLISMSSAWIGLFNLNSTDHSYEWVDGSRVDFRNWGDGEPNNANSGENCTELVVKSNGIWNDESCYVNRTYICGKKFSR</sequence>
<dbReference type="InterPro" id="IPR003609">
    <property type="entry name" value="Pan_app"/>
</dbReference>
<dbReference type="PROSITE" id="PS50948">
    <property type="entry name" value="PAN"/>
    <property type="match status" value="1"/>
</dbReference>
<dbReference type="SMART" id="SM00034">
    <property type="entry name" value="CLECT"/>
    <property type="match status" value="1"/>
</dbReference>
<dbReference type="Pfam" id="PF00059">
    <property type="entry name" value="Lectin_C"/>
    <property type="match status" value="1"/>
</dbReference>
<keyword evidence="2" id="KW-0245">EGF-like domain</keyword>
<evidence type="ECO:0000256" key="3">
    <source>
        <dbReference type="SAM" id="SignalP"/>
    </source>
</evidence>
<keyword evidence="3" id="KW-0732">Signal</keyword>
<proteinExistence type="predicted"/>
<feature type="domain" description="Apple" evidence="6">
    <location>
        <begin position="34"/>
        <end position="120"/>
    </location>
</feature>
<dbReference type="EMBL" id="CALNXI010000672">
    <property type="protein sequence ID" value="CAH3031474.1"/>
    <property type="molecule type" value="Genomic_DNA"/>
</dbReference>
<comment type="caution">
    <text evidence="2">Lacks conserved residue(s) required for the propagation of feature annotation.</text>
</comment>
<dbReference type="SUPFAM" id="SSF56436">
    <property type="entry name" value="C-type lectin-like"/>
    <property type="match status" value="1"/>
</dbReference>
<evidence type="ECO:0000256" key="1">
    <source>
        <dbReference type="ARBA" id="ARBA00023157"/>
    </source>
</evidence>
<dbReference type="InterPro" id="IPR050111">
    <property type="entry name" value="C-type_lectin/snaclec_domain"/>
</dbReference>
<dbReference type="PROSITE" id="PS00615">
    <property type="entry name" value="C_TYPE_LECTIN_1"/>
    <property type="match status" value="1"/>
</dbReference>
<dbReference type="Pfam" id="PF00024">
    <property type="entry name" value="PAN_1"/>
    <property type="match status" value="1"/>
</dbReference>
<organism evidence="7 8">
    <name type="scientific">Porites evermanni</name>
    <dbReference type="NCBI Taxonomy" id="104178"/>
    <lineage>
        <taxon>Eukaryota</taxon>
        <taxon>Metazoa</taxon>
        <taxon>Cnidaria</taxon>
        <taxon>Anthozoa</taxon>
        <taxon>Hexacorallia</taxon>
        <taxon>Scleractinia</taxon>
        <taxon>Fungiina</taxon>
        <taxon>Poritidae</taxon>
        <taxon>Porites</taxon>
    </lineage>
</organism>
<feature type="signal peptide" evidence="3">
    <location>
        <begin position="1"/>
        <end position="30"/>
    </location>
</feature>